<feature type="transmembrane region" description="Helical" evidence="1">
    <location>
        <begin position="6"/>
        <end position="28"/>
    </location>
</feature>
<dbReference type="EMBL" id="JADMLG010000018">
    <property type="protein sequence ID" value="MBH0780817.1"/>
    <property type="molecule type" value="Genomic_DNA"/>
</dbReference>
<reference evidence="2" key="1">
    <citation type="submission" date="2020-11" db="EMBL/GenBank/DDBJ databases">
        <title>Nocardia NEAU-351.nov., a novel actinomycete isolated from the cow dung.</title>
        <authorList>
            <person name="Zhang X."/>
        </authorList>
    </citation>
    <scope>NUCLEOTIDE SEQUENCE</scope>
    <source>
        <strain evidence="2">NEAU-351</strain>
    </source>
</reference>
<keyword evidence="1" id="KW-0472">Membrane</keyword>
<evidence type="ECO:0000313" key="3">
    <source>
        <dbReference type="Proteomes" id="UP000655751"/>
    </source>
</evidence>
<name>A0A931N6J5_9NOCA</name>
<sequence>MGDRTWHRLLAAGAAGTLLIVVVILFLARGPSTPMPEIRSDPVSNRAATSACVPELLNRRRADAEWHAVP</sequence>
<keyword evidence="1" id="KW-1133">Transmembrane helix</keyword>
<dbReference type="AlphaFoldDB" id="A0A931N6J5"/>
<dbReference type="RefSeq" id="WP_196153128.1">
    <property type="nucleotide sequence ID" value="NZ_JADMLG010000018.1"/>
</dbReference>
<evidence type="ECO:0000256" key="1">
    <source>
        <dbReference type="SAM" id="Phobius"/>
    </source>
</evidence>
<keyword evidence="3" id="KW-1185">Reference proteome</keyword>
<protein>
    <submittedName>
        <fullName evidence="2">Uncharacterized protein</fullName>
    </submittedName>
</protein>
<keyword evidence="1" id="KW-0812">Transmembrane</keyword>
<dbReference type="Proteomes" id="UP000655751">
    <property type="component" value="Unassembled WGS sequence"/>
</dbReference>
<organism evidence="2 3">
    <name type="scientific">Nocardia bovistercoris</name>
    <dbReference type="NCBI Taxonomy" id="2785916"/>
    <lineage>
        <taxon>Bacteria</taxon>
        <taxon>Bacillati</taxon>
        <taxon>Actinomycetota</taxon>
        <taxon>Actinomycetes</taxon>
        <taxon>Mycobacteriales</taxon>
        <taxon>Nocardiaceae</taxon>
        <taxon>Nocardia</taxon>
    </lineage>
</organism>
<evidence type="ECO:0000313" key="2">
    <source>
        <dbReference type="EMBL" id="MBH0780817.1"/>
    </source>
</evidence>
<gene>
    <name evidence="2" type="ORF">IT779_31555</name>
</gene>
<comment type="caution">
    <text evidence="2">The sequence shown here is derived from an EMBL/GenBank/DDBJ whole genome shotgun (WGS) entry which is preliminary data.</text>
</comment>
<accession>A0A931N6J5</accession>
<proteinExistence type="predicted"/>